<dbReference type="PANTHER" id="PTHR13710:SF108">
    <property type="entry name" value="ATP-DEPENDENT DNA HELICASE Q4"/>
    <property type="match status" value="1"/>
</dbReference>
<dbReference type="GO" id="GO:0043138">
    <property type="term" value="F:3'-5' DNA helicase activity"/>
    <property type="evidence" value="ECO:0007669"/>
    <property type="project" value="UniProtKB-EC"/>
</dbReference>
<dbReference type="PANTHER" id="PTHR13710">
    <property type="entry name" value="DNA HELICASE RECQ FAMILY MEMBER"/>
    <property type="match status" value="1"/>
</dbReference>
<organism evidence="9 10">
    <name type="scientific">Acanthamoeba castellanii (strain ATCC 30010 / Neff)</name>
    <dbReference type="NCBI Taxonomy" id="1257118"/>
    <lineage>
        <taxon>Eukaryota</taxon>
        <taxon>Amoebozoa</taxon>
        <taxon>Discosea</taxon>
        <taxon>Longamoebia</taxon>
        <taxon>Centramoebida</taxon>
        <taxon>Acanthamoebidae</taxon>
        <taxon>Acanthamoeba</taxon>
    </lineage>
</organism>
<keyword evidence="2" id="KW-0547">Nucleotide-binding</keyword>
<evidence type="ECO:0000313" key="9">
    <source>
        <dbReference type="EMBL" id="ELR21070.1"/>
    </source>
</evidence>
<sequence>MVRDLDRTAHKAAPRTAKRLHKPKRVSVDDMDVVAETAAPKVDPEEPPRPTKRVAKRARAMHDDDSEEFVPASGGKGGMRGKRKGRSDDESDVQEKCGGRPTVTTMTMHLAGSKRRGDASNPAKTLSQHQLAKRKRAPAKSKKAKAKAEDDGDGDKQPVKKTRTPKAGARTNTNANYQRINIKGGWKSGASFKSGRKWVSGKRADSRQGYGGRKWNGGEDNPFDYASLYGNDQAFNFGVDSEDESFLTAVDDLVKDHEEKKERAEMSVVAPEDITSKKLHAILKKHFGFSRFREGQKKAIKRILRNKSTLLIIPTGEGKSLCYQFVSYFRPNELVVVVSPLLALMKDQEKNLPPFLKDQGVCLNSSMSLSEQIEVIDRIKKNEVRILFVSPEKFTSENFIKLCQGFPAIAFVCVDEESIRKLLEVEPEGVIRSSSIIRTNICPSVSVAGDRERALVELLRSPRFTDSKSIVVYCMLQKQTEAVAGFLIGAGFDAAAYHAGKHHDERTRMQNLFFQNKLRIIVATVAFGMGINKPDIDAVVHFSLPKSLENYVQEIGRAGRDGRQAHSHLFLAEDDFVRLRSLAFSDSIDPFTIASLCKKVFVKQAKGRQQRRQSEEEEEEAKDDGYLVGLKVEELEKELDVRPEVISTILTYLELEGYIRLISEKCPIIAKINFFDAPGKVAANNKLMAAILDHATKGQNGAYMVDLTAVLNEDDDRLRGATIYDVQNELRRLKNTGGMGYELLDPAFLARVLRTPEDITALAHQGHSRTRDLELSHVSKIEAIYETMKGVAHDYLHEVCAADYKEKTNPRGKDLRTLTAEYFNDDATNEGFILLAGEKPKVKEGERPMDVLSKTQINYLRSDIKVFLNRHGSETCEWEASPFWRKHREVDFNYLLTAANEEIVVAHAQSRRTAHLPAD</sequence>
<keyword evidence="9" id="KW-0378">Hydrolase</keyword>
<evidence type="ECO:0000256" key="3">
    <source>
        <dbReference type="ARBA" id="ARBA00022840"/>
    </source>
</evidence>
<dbReference type="SMART" id="SM00487">
    <property type="entry name" value="DEXDc"/>
    <property type="match status" value="1"/>
</dbReference>
<comment type="catalytic activity">
    <reaction evidence="4">
        <text>Couples ATP hydrolysis with the unwinding of duplex DNA by translocating in the 3'-5' direction.</text>
        <dbReference type="EC" id="5.6.2.4"/>
    </reaction>
</comment>
<dbReference type="Proteomes" id="UP000011083">
    <property type="component" value="Unassembled WGS sequence"/>
</dbReference>
<dbReference type="AlphaFoldDB" id="L8H7F9"/>
<dbReference type="PROSITE" id="PS51194">
    <property type="entry name" value="HELICASE_CTER"/>
    <property type="match status" value="1"/>
</dbReference>
<dbReference type="GO" id="GO:0000724">
    <property type="term" value="P:double-strand break repair via homologous recombination"/>
    <property type="evidence" value="ECO:0007669"/>
    <property type="project" value="TreeGrafter"/>
</dbReference>
<evidence type="ECO:0000256" key="5">
    <source>
        <dbReference type="ARBA" id="ARBA00034808"/>
    </source>
</evidence>
<dbReference type="Gene3D" id="3.40.50.300">
    <property type="entry name" value="P-loop containing nucleotide triphosphate hydrolases"/>
    <property type="match status" value="2"/>
</dbReference>
<dbReference type="GO" id="GO:0003676">
    <property type="term" value="F:nucleic acid binding"/>
    <property type="evidence" value="ECO:0007669"/>
    <property type="project" value="InterPro"/>
</dbReference>
<dbReference type="VEuPathDB" id="AmoebaDB:ACA1_282350"/>
<feature type="domain" description="Helicase ATP-binding" evidence="7">
    <location>
        <begin position="300"/>
        <end position="465"/>
    </location>
</feature>
<keyword evidence="9" id="KW-0347">Helicase</keyword>
<evidence type="ECO:0000256" key="2">
    <source>
        <dbReference type="ARBA" id="ARBA00022741"/>
    </source>
</evidence>
<dbReference type="GO" id="GO:0005524">
    <property type="term" value="F:ATP binding"/>
    <property type="evidence" value="ECO:0007669"/>
    <property type="project" value="UniProtKB-KW"/>
</dbReference>
<feature type="compositionally biased region" description="Basic residues" evidence="6">
    <location>
        <begin position="50"/>
        <end position="59"/>
    </location>
</feature>
<evidence type="ECO:0000256" key="6">
    <source>
        <dbReference type="SAM" id="MobiDB-lite"/>
    </source>
</evidence>
<dbReference type="GO" id="GO:0005737">
    <property type="term" value="C:cytoplasm"/>
    <property type="evidence" value="ECO:0007669"/>
    <property type="project" value="TreeGrafter"/>
</dbReference>
<dbReference type="InterPro" id="IPR011545">
    <property type="entry name" value="DEAD/DEAH_box_helicase_dom"/>
</dbReference>
<evidence type="ECO:0000313" key="10">
    <source>
        <dbReference type="Proteomes" id="UP000011083"/>
    </source>
</evidence>
<evidence type="ECO:0000259" key="8">
    <source>
        <dbReference type="PROSITE" id="PS51194"/>
    </source>
</evidence>
<evidence type="ECO:0000256" key="4">
    <source>
        <dbReference type="ARBA" id="ARBA00034617"/>
    </source>
</evidence>
<dbReference type="SMART" id="SM00490">
    <property type="entry name" value="HELICc"/>
    <property type="match status" value="1"/>
</dbReference>
<reference evidence="9 10" key="1">
    <citation type="journal article" date="2013" name="Genome Biol.">
        <title>Genome of Acanthamoeba castellanii highlights extensive lateral gene transfer and early evolution of tyrosine kinase signaling.</title>
        <authorList>
            <person name="Clarke M."/>
            <person name="Lohan A.J."/>
            <person name="Liu B."/>
            <person name="Lagkouvardos I."/>
            <person name="Roy S."/>
            <person name="Zafar N."/>
            <person name="Bertelli C."/>
            <person name="Schilde C."/>
            <person name="Kianianmomeni A."/>
            <person name="Burglin T.R."/>
            <person name="Frech C."/>
            <person name="Turcotte B."/>
            <person name="Kopec K.O."/>
            <person name="Synnott J.M."/>
            <person name="Choo C."/>
            <person name="Paponov I."/>
            <person name="Finkler A."/>
            <person name="Soon Heng Tan C."/>
            <person name="Hutchins A.P."/>
            <person name="Weinmeier T."/>
            <person name="Rattei T."/>
            <person name="Chu J.S."/>
            <person name="Gimenez G."/>
            <person name="Irimia M."/>
            <person name="Rigden D.J."/>
            <person name="Fitzpatrick D.A."/>
            <person name="Lorenzo-Morales J."/>
            <person name="Bateman A."/>
            <person name="Chiu C.H."/>
            <person name="Tang P."/>
            <person name="Hegemann P."/>
            <person name="Fromm H."/>
            <person name="Raoult D."/>
            <person name="Greub G."/>
            <person name="Miranda-Saavedra D."/>
            <person name="Chen N."/>
            <person name="Nash P."/>
            <person name="Ginger M.L."/>
            <person name="Horn M."/>
            <person name="Schaap P."/>
            <person name="Caler L."/>
            <person name="Loftus B."/>
        </authorList>
    </citation>
    <scope>NUCLEOTIDE SEQUENCE [LARGE SCALE GENOMIC DNA]</scope>
    <source>
        <strain evidence="9 10">Neff</strain>
    </source>
</reference>
<evidence type="ECO:0000259" key="7">
    <source>
        <dbReference type="PROSITE" id="PS51192"/>
    </source>
</evidence>
<feature type="compositionally biased region" description="Basic residues" evidence="6">
    <location>
        <begin position="131"/>
        <end position="145"/>
    </location>
</feature>
<dbReference type="InterPro" id="IPR014001">
    <property type="entry name" value="Helicase_ATP-bd"/>
</dbReference>
<dbReference type="STRING" id="1257118.L8H7F9"/>
<proteinExistence type="inferred from homology"/>
<dbReference type="OrthoDB" id="10261556at2759"/>
<gene>
    <name evidence="9" type="ORF">ACA1_282350</name>
</gene>
<dbReference type="GO" id="GO:0005694">
    <property type="term" value="C:chromosome"/>
    <property type="evidence" value="ECO:0007669"/>
    <property type="project" value="TreeGrafter"/>
</dbReference>
<comment type="similarity">
    <text evidence="1">Belongs to the helicase family. RecQ subfamily.</text>
</comment>
<dbReference type="RefSeq" id="XP_004344813.1">
    <property type="nucleotide sequence ID" value="XM_004344763.1"/>
</dbReference>
<dbReference type="GeneID" id="14921946"/>
<keyword evidence="3" id="KW-0067">ATP-binding</keyword>
<accession>L8H7F9</accession>
<dbReference type="EMBL" id="KB007908">
    <property type="protein sequence ID" value="ELR21070.1"/>
    <property type="molecule type" value="Genomic_DNA"/>
</dbReference>
<feature type="domain" description="Helicase C-terminal" evidence="8">
    <location>
        <begin position="450"/>
        <end position="599"/>
    </location>
</feature>
<protein>
    <recommendedName>
        <fullName evidence="5">DNA 3'-5' helicase</fullName>
        <ecNumber evidence="5">5.6.2.4</ecNumber>
    </recommendedName>
</protein>
<keyword evidence="10" id="KW-1185">Reference proteome</keyword>
<dbReference type="PROSITE" id="PS51192">
    <property type="entry name" value="HELICASE_ATP_BIND_1"/>
    <property type="match status" value="1"/>
</dbReference>
<feature type="compositionally biased region" description="Basic residues" evidence="6">
    <location>
        <begin position="10"/>
        <end position="25"/>
    </location>
</feature>
<dbReference type="GO" id="GO:0005634">
    <property type="term" value="C:nucleus"/>
    <property type="evidence" value="ECO:0007669"/>
    <property type="project" value="TreeGrafter"/>
</dbReference>
<dbReference type="InterPro" id="IPR001650">
    <property type="entry name" value="Helicase_C-like"/>
</dbReference>
<dbReference type="EC" id="5.6.2.4" evidence="5"/>
<dbReference type="GO" id="GO:0009378">
    <property type="term" value="F:four-way junction helicase activity"/>
    <property type="evidence" value="ECO:0007669"/>
    <property type="project" value="TreeGrafter"/>
</dbReference>
<feature type="region of interest" description="Disordered" evidence="6">
    <location>
        <begin position="1"/>
        <end position="176"/>
    </location>
</feature>
<evidence type="ECO:0000256" key="1">
    <source>
        <dbReference type="ARBA" id="ARBA00005446"/>
    </source>
</evidence>
<dbReference type="KEGG" id="acan:ACA1_282350"/>
<dbReference type="SUPFAM" id="SSF52540">
    <property type="entry name" value="P-loop containing nucleoside triphosphate hydrolases"/>
    <property type="match status" value="1"/>
</dbReference>
<name>L8H7F9_ACACF</name>
<dbReference type="Pfam" id="PF00271">
    <property type="entry name" value="Helicase_C"/>
    <property type="match status" value="1"/>
</dbReference>
<dbReference type="Pfam" id="PF00270">
    <property type="entry name" value="DEAD"/>
    <property type="match status" value="1"/>
</dbReference>
<feature type="compositionally biased region" description="Basic and acidic residues" evidence="6">
    <location>
        <begin position="146"/>
        <end position="158"/>
    </location>
</feature>
<dbReference type="InterPro" id="IPR027417">
    <property type="entry name" value="P-loop_NTPase"/>
</dbReference>